<evidence type="ECO:0000313" key="2">
    <source>
        <dbReference type="Proteomes" id="UP000033400"/>
    </source>
</evidence>
<proteinExistence type="predicted"/>
<reference evidence="1 2" key="1">
    <citation type="submission" date="2015-03" db="EMBL/GenBank/DDBJ databases">
        <title>Comparative genomics of Pseudomonas insights into diversity of traits involved in vanlence and defense.</title>
        <authorList>
            <person name="Qin Y."/>
        </authorList>
    </citation>
    <scope>NUCLEOTIDE SEQUENCE [LARGE SCALE GENOMIC DNA]</scope>
    <source>
        <strain evidence="1 2">H24</strain>
    </source>
</reference>
<dbReference type="Proteomes" id="UP000033400">
    <property type="component" value="Unassembled WGS sequence"/>
</dbReference>
<protein>
    <submittedName>
        <fullName evidence="1">Uncharacterized protein</fullName>
    </submittedName>
</protein>
<dbReference type="AlphaFoldDB" id="A0A0F4V8Q9"/>
<accession>A0A0F4V8Q9</accession>
<dbReference type="EMBL" id="LACH01000040">
    <property type="protein sequence ID" value="KJZ64337.1"/>
    <property type="molecule type" value="Genomic_DNA"/>
</dbReference>
<name>A0A0F4V8Q9_PSEFL</name>
<dbReference type="OrthoDB" id="7032559at2"/>
<gene>
    <name evidence="1" type="ORF">VD17_18660</name>
</gene>
<sequence length="83" mass="9233">MSPIPSSRIAGVLLDFIIRRAIYGIFIPYLQIVELKFSDVIVPMLCVGMQPGTLRVPKRTQSVHWGIPTQSVGTISQGKKRQP</sequence>
<organism evidence="1 2">
    <name type="scientific">Pseudomonas fluorescens</name>
    <dbReference type="NCBI Taxonomy" id="294"/>
    <lineage>
        <taxon>Bacteria</taxon>
        <taxon>Pseudomonadati</taxon>
        <taxon>Pseudomonadota</taxon>
        <taxon>Gammaproteobacteria</taxon>
        <taxon>Pseudomonadales</taxon>
        <taxon>Pseudomonadaceae</taxon>
        <taxon>Pseudomonas</taxon>
    </lineage>
</organism>
<evidence type="ECO:0000313" key="1">
    <source>
        <dbReference type="EMBL" id="KJZ64337.1"/>
    </source>
</evidence>
<comment type="caution">
    <text evidence="1">The sequence shown here is derived from an EMBL/GenBank/DDBJ whole genome shotgun (WGS) entry which is preliminary data.</text>
</comment>